<dbReference type="EMBL" id="BJYU01000001">
    <property type="protein sequence ID" value="GEO12371.1"/>
    <property type="molecule type" value="Genomic_DNA"/>
</dbReference>
<dbReference type="InterPro" id="IPR036928">
    <property type="entry name" value="AS_sf"/>
</dbReference>
<evidence type="ECO:0000313" key="2">
    <source>
        <dbReference type="EMBL" id="GEO12371.1"/>
    </source>
</evidence>
<dbReference type="AlphaFoldDB" id="A0A512BK79"/>
<comment type="caution">
    <text evidence="2">The sequence shown here is derived from an EMBL/GenBank/DDBJ whole genome shotgun (WGS) entry which is preliminary data.</text>
</comment>
<dbReference type="PANTHER" id="PTHR11895:SF176">
    <property type="entry name" value="AMIDASE AMID-RELATED"/>
    <property type="match status" value="1"/>
</dbReference>
<dbReference type="Gene3D" id="3.90.1300.10">
    <property type="entry name" value="Amidase signature (AS) domain"/>
    <property type="match status" value="1"/>
</dbReference>
<evidence type="ECO:0000313" key="3">
    <source>
        <dbReference type="Proteomes" id="UP000321085"/>
    </source>
</evidence>
<dbReference type="NCBIfam" id="NF005460">
    <property type="entry name" value="PRK07056.1"/>
    <property type="match status" value="1"/>
</dbReference>
<dbReference type="PANTHER" id="PTHR11895">
    <property type="entry name" value="TRANSAMIDASE"/>
    <property type="match status" value="1"/>
</dbReference>
<keyword evidence="3" id="KW-1185">Reference proteome</keyword>
<dbReference type="RefSeq" id="WP_114184279.1">
    <property type="nucleotide sequence ID" value="NZ_BJYU01000001.1"/>
</dbReference>
<sequence length="455" mass="47468">MTTTGPTLAMLVDDLASGRTTSRALVEQCLDRIDDRDGEGSRTFLQVSRETARMAADGIDALRAAGAAPSPFAGIPISIKDLFDVRGDVTMAGSRALSDAAPAAADAPSVRRLRRAGFVIIGRTNMTEFAYSGLGLNPHYGTPRNPWDRATGRIPGGSSSGAAVSLTDGMAHAALGTDTGGSCRIPAAFTGLVGFKPTARRVPLDGAVPLSPSLDSIGPIARTVACCAALDAILADEQSMDVSPVSVEGLRLLVPTTIMFDNIDDVVAKAFERALSRLSAAGARITEAPFPAFDEIPKINAKGGFTAAESYAWHQPLISQKKHLYDPRVAVRILRGAEQSAADYIAVLAARKSLVDQATAALAPYDALIMPTVPMIPPRLSDLADDETYGRVNLLALRNPTTINMIDGCAISLPMHEPGEAPTGFMLAGAGGSDRRILGIAAGLEPVLAGPMAQD</sequence>
<gene>
    <name evidence="2" type="ORF">MAE02_00670</name>
</gene>
<dbReference type="Pfam" id="PF01425">
    <property type="entry name" value="Amidase"/>
    <property type="match status" value="1"/>
</dbReference>
<feature type="domain" description="Amidase" evidence="1">
    <location>
        <begin position="25"/>
        <end position="438"/>
    </location>
</feature>
<dbReference type="OrthoDB" id="9811471at2"/>
<reference evidence="2 3" key="1">
    <citation type="submission" date="2019-07" db="EMBL/GenBank/DDBJ databases">
        <title>Whole genome shotgun sequence of Microvirga aerophila NBRC 106136.</title>
        <authorList>
            <person name="Hosoyama A."/>
            <person name="Uohara A."/>
            <person name="Ohji S."/>
            <person name="Ichikawa N."/>
        </authorList>
    </citation>
    <scope>NUCLEOTIDE SEQUENCE [LARGE SCALE GENOMIC DNA]</scope>
    <source>
        <strain evidence="2 3">NBRC 106136</strain>
    </source>
</reference>
<organism evidence="2 3">
    <name type="scientific">Microvirga aerophila</name>
    <dbReference type="NCBI Taxonomy" id="670291"/>
    <lineage>
        <taxon>Bacteria</taxon>
        <taxon>Pseudomonadati</taxon>
        <taxon>Pseudomonadota</taxon>
        <taxon>Alphaproteobacteria</taxon>
        <taxon>Hyphomicrobiales</taxon>
        <taxon>Methylobacteriaceae</taxon>
        <taxon>Microvirga</taxon>
    </lineage>
</organism>
<evidence type="ECO:0000259" key="1">
    <source>
        <dbReference type="Pfam" id="PF01425"/>
    </source>
</evidence>
<dbReference type="Proteomes" id="UP000321085">
    <property type="component" value="Unassembled WGS sequence"/>
</dbReference>
<dbReference type="GO" id="GO:0003824">
    <property type="term" value="F:catalytic activity"/>
    <property type="evidence" value="ECO:0007669"/>
    <property type="project" value="InterPro"/>
</dbReference>
<proteinExistence type="predicted"/>
<dbReference type="InterPro" id="IPR000120">
    <property type="entry name" value="Amidase"/>
</dbReference>
<dbReference type="InterPro" id="IPR023631">
    <property type="entry name" value="Amidase_dom"/>
</dbReference>
<accession>A0A512BK79</accession>
<name>A0A512BK79_9HYPH</name>
<dbReference type="SUPFAM" id="SSF75304">
    <property type="entry name" value="Amidase signature (AS) enzymes"/>
    <property type="match status" value="1"/>
</dbReference>
<protein>
    <submittedName>
        <fullName evidence="2">Amidase</fullName>
    </submittedName>
</protein>